<dbReference type="EMBL" id="JACHIN010000002">
    <property type="protein sequence ID" value="MBB5076310.1"/>
    <property type="molecule type" value="Genomic_DNA"/>
</dbReference>
<dbReference type="AlphaFoldDB" id="A0A7W7ZZU8"/>
<evidence type="ECO:0000313" key="1">
    <source>
        <dbReference type="EMBL" id="MBB5076310.1"/>
    </source>
</evidence>
<gene>
    <name evidence="1" type="ORF">HNR40_001774</name>
</gene>
<sequence>MSDPVPSVIADQAALYLTDLQHALQARGLLARVLTDAGRLPRLRVINPDATSLAEVVSASPR</sequence>
<comment type="caution">
    <text evidence="1">The sequence shown here is derived from an EMBL/GenBank/DDBJ whole genome shotgun (WGS) entry which is preliminary data.</text>
</comment>
<accession>A0A7W7ZZU8</accession>
<proteinExistence type="predicted"/>
<reference evidence="1 2" key="1">
    <citation type="submission" date="2020-08" db="EMBL/GenBank/DDBJ databases">
        <title>Genomic Encyclopedia of Type Strains, Phase IV (KMG-IV): sequencing the most valuable type-strain genomes for metagenomic binning, comparative biology and taxonomic classification.</title>
        <authorList>
            <person name="Goeker M."/>
        </authorList>
    </citation>
    <scope>NUCLEOTIDE SEQUENCE [LARGE SCALE GENOMIC DNA]</scope>
    <source>
        <strain evidence="1 2">DSM 45385</strain>
    </source>
</reference>
<name>A0A7W7ZZU8_9ACTN</name>
<keyword evidence="2" id="KW-1185">Reference proteome</keyword>
<organism evidence="1 2">
    <name type="scientific">Nonomuraea endophytica</name>
    <dbReference type="NCBI Taxonomy" id="714136"/>
    <lineage>
        <taxon>Bacteria</taxon>
        <taxon>Bacillati</taxon>
        <taxon>Actinomycetota</taxon>
        <taxon>Actinomycetes</taxon>
        <taxon>Streptosporangiales</taxon>
        <taxon>Streptosporangiaceae</taxon>
        <taxon>Nonomuraea</taxon>
    </lineage>
</organism>
<protein>
    <submittedName>
        <fullName evidence="1">Uncharacterized protein</fullName>
    </submittedName>
</protein>
<evidence type="ECO:0000313" key="2">
    <source>
        <dbReference type="Proteomes" id="UP000568380"/>
    </source>
</evidence>
<dbReference type="RefSeq" id="WP_184959760.1">
    <property type="nucleotide sequence ID" value="NZ_JACHIN010000002.1"/>
</dbReference>
<dbReference type="Proteomes" id="UP000568380">
    <property type="component" value="Unassembled WGS sequence"/>
</dbReference>